<dbReference type="InterPro" id="IPR051269">
    <property type="entry name" value="Fe-S_cluster_ET"/>
</dbReference>
<dbReference type="Pfam" id="PF13370">
    <property type="entry name" value="Fer4_13"/>
    <property type="match status" value="1"/>
</dbReference>
<evidence type="ECO:0000256" key="1">
    <source>
        <dbReference type="ARBA" id="ARBA00022448"/>
    </source>
</evidence>
<dbReference type="PANTHER" id="PTHR36923">
    <property type="entry name" value="FERREDOXIN"/>
    <property type="match status" value="1"/>
</dbReference>
<comment type="function">
    <text evidence="6">Ferredoxins are iron-sulfur proteins that transfer electrons in a wide variety of metabolic reactions.</text>
</comment>
<dbReference type="KEGG" id="dgi:Desgi_2122"/>
<gene>
    <name evidence="8" type="ORF">Desgi_2122</name>
</gene>
<evidence type="ECO:0000256" key="6">
    <source>
        <dbReference type="RuleBase" id="RU368020"/>
    </source>
</evidence>
<keyword evidence="2 6" id="KW-0479">Metal-binding</keyword>
<dbReference type="GO" id="GO:0005506">
    <property type="term" value="F:iron ion binding"/>
    <property type="evidence" value="ECO:0007669"/>
    <property type="project" value="UniProtKB-UniRule"/>
</dbReference>
<dbReference type="InterPro" id="IPR017900">
    <property type="entry name" value="4Fe4S_Fe_S_CS"/>
</dbReference>
<dbReference type="Gene3D" id="3.30.70.20">
    <property type="match status" value="1"/>
</dbReference>
<name>R4KPJ0_9FIRM</name>
<organism evidence="8 9">
    <name type="scientific">Desulfoscipio gibsoniae DSM 7213</name>
    <dbReference type="NCBI Taxonomy" id="767817"/>
    <lineage>
        <taxon>Bacteria</taxon>
        <taxon>Bacillati</taxon>
        <taxon>Bacillota</taxon>
        <taxon>Clostridia</taxon>
        <taxon>Eubacteriales</taxon>
        <taxon>Desulfallaceae</taxon>
        <taxon>Desulfoscipio</taxon>
    </lineage>
</organism>
<dbReference type="GO" id="GO:0051536">
    <property type="term" value="F:iron-sulfur cluster binding"/>
    <property type="evidence" value="ECO:0007669"/>
    <property type="project" value="UniProtKB-KW"/>
</dbReference>
<feature type="domain" description="4Fe-4S ferredoxin-type" evidence="7">
    <location>
        <begin position="1"/>
        <end position="29"/>
    </location>
</feature>
<protein>
    <recommendedName>
        <fullName evidence="6">Ferredoxin</fullName>
    </recommendedName>
</protein>
<keyword evidence="5 6" id="KW-0411">Iron-sulfur</keyword>
<evidence type="ECO:0000313" key="8">
    <source>
        <dbReference type="EMBL" id="AGL01556.1"/>
    </source>
</evidence>
<dbReference type="Proteomes" id="UP000013520">
    <property type="component" value="Chromosome"/>
</dbReference>
<dbReference type="InterPro" id="IPR017896">
    <property type="entry name" value="4Fe4S_Fe-S-bd"/>
</dbReference>
<dbReference type="PRINTS" id="PR00352">
    <property type="entry name" value="3FE4SFRDOXIN"/>
</dbReference>
<dbReference type="PANTHER" id="PTHR36923:SF3">
    <property type="entry name" value="FERREDOXIN"/>
    <property type="match status" value="1"/>
</dbReference>
<dbReference type="HOGENOM" id="CLU_139698_6_4_9"/>
<proteinExistence type="predicted"/>
<evidence type="ECO:0000256" key="2">
    <source>
        <dbReference type="ARBA" id="ARBA00022723"/>
    </source>
</evidence>
<evidence type="ECO:0000256" key="4">
    <source>
        <dbReference type="ARBA" id="ARBA00023004"/>
    </source>
</evidence>
<accession>R4KPJ0</accession>
<sequence length="62" mass="6726">MHAEVDQDLCISCGACIDTCPDVFEWNDEEKAHSTVDEIPNELEDQASEAAEGCPTDAITVN</sequence>
<evidence type="ECO:0000313" key="9">
    <source>
        <dbReference type="Proteomes" id="UP000013520"/>
    </source>
</evidence>
<dbReference type="AlphaFoldDB" id="R4KPJ0"/>
<evidence type="ECO:0000256" key="5">
    <source>
        <dbReference type="ARBA" id="ARBA00023014"/>
    </source>
</evidence>
<keyword evidence="9" id="KW-1185">Reference proteome</keyword>
<dbReference type="GO" id="GO:0009055">
    <property type="term" value="F:electron transfer activity"/>
    <property type="evidence" value="ECO:0007669"/>
    <property type="project" value="UniProtKB-UniRule"/>
</dbReference>
<keyword evidence="4 6" id="KW-0408">Iron</keyword>
<dbReference type="EMBL" id="CP003273">
    <property type="protein sequence ID" value="AGL01556.1"/>
    <property type="molecule type" value="Genomic_DNA"/>
</dbReference>
<evidence type="ECO:0000256" key="3">
    <source>
        <dbReference type="ARBA" id="ARBA00022982"/>
    </source>
</evidence>
<dbReference type="PROSITE" id="PS00198">
    <property type="entry name" value="4FE4S_FER_1"/>
    <property type="match status" value="1"/>
</dbReference>
<dbReference type="RefSeq" id="WP_006521983.1">
    <property type="nucleotide sequence ID" value="NC_021184.1"/>
</dbReference>
<dbReference type="PROSITE" id="PS51379">
    <property type="entry name" value="4FE4S_FER_2"/>
    <property type="match status" value="1"/>
</dbReference>
<keyword evidence="1 6" id="KW-0813">Transport</keyword>
<keyword evidence="3 6" id="KW-0249">Electron transport</keyword>
<evidence type="ECO:0000259" key="7">
    <source>
        <dbReference type="PROSITE" id="PS51379"/>
    </source>
</evidence>
<reference evidence="8 9" key="1">
    <citation type="submission" date="2012-01" db="EMBL/GenBank/DDBJ databases">
        <title>Complete sequence of Desulfotomaculum gibsoniae DSM 7213.</title>
        <authorList>
            <consortium name="US DOE Joint Genome Institute"/>
            <person name="Lucas S."/>
            <person name="Han J."/>
            <person name="Lapidus A."/>
            <person name="Cheng J.-F."/>
            <person name="Goodwin L."/>
            <person name="Pitluck S."/>
            <person name="Peters L."/>
            <person name="Ovchinnikova G."/>
            <person name="Teshima H."/>
            <person name="Detter J.C."/>
            <person name="Han C."/>
            <person name="Tapia R."/>
            <person name="Land M."/>
            <person name="Hauser L."/>
            <person name="Kyrpides N."/>
            <person name="Ivanova N."/>
            <person name="Pagani I."/>
            <person name="Parshina S."/>
            <person name="Plugge C."/>
            <person name="Muyzer G."/>
            <person name="Kuever J."/>
            <person name="Ivanova A."/>
            <person name="Nazina T."/>
            <person name="Klenk H.-P."/>
            <person name="Brambilla E."/>
            <person name="Spring S."/>
            <person name="Stams A.F."/>
            <person name="Woyke T."/>
        </authorList>
    </citation>
    <scope>NUCLEOTIDE SEQUENCE [LARGE SCALE GENOMIC DNA]</scope>
    <source>
        <strain evidence="8 9">DSM 7213</strain>
    </source>
</reference>
<dbReference type="SUPFAM" id="SSF54862">
    <property type="entry name" value="4Fe-4S ferredoxins"/>
    <property type="match status" value="1"/>
</dbReference>
<dbReference type="STRING" id="767817.Desgi_2122"/>
<dbReference type="OrthoDB" id="9803319at2"/>
<dbReference type="eggNOG" id="COG1141">
    <property type="taxonomic scope" value="Bacteria"/>
</dbReference>
<dbReference type="InterPro" id="IPR001080">
    <property type="entry name" value="3Fe4S_ferredoxin"/>
</dbReference>